<evidence type="ECO:0000313" key="4">
    <source>
        <dbReference type="EMBL" id="GCE17960.1"/>
    </source>
</evidence>
<dbReference type="Gene3D" id="1.10.10.10">
    <property type="entry name" value="Winged helix-like DNA-binding domain superfamily/Winged helix DNA-binding domain"/>
    <property type="match status" value="1"/>
</dbReference>
<dbReference type="GO" id="GO:0003700">
    <property type="term" value="F:DNA-binding transcription factor activity"/>
    <property type="evidence" value="ECO:0007669"/>
    <property type="project" value="InterPro"/>
</dbReference>
<evidence type="ECO:0000256" key="1">
    <source>
        <dbReference type="ARBA" id="ARBA00023015"/>
    </source>
</evidence>
<dbReference type="Pfam" id="PF08220">
    <property type="entry name" value="HTH_DeoR"/>
    <property type="match status" value="1"/>
</dbReference>
<dbReference type="InterPro" id="IPR037171">
    <property type="entry name" value="NagB/RpiA_transferase-like"/>
</dbReference>
<dbReference type="SUPFAM" id="SSF100950">
    <property type="entry name" value="NagB/RpiA/CoA transferase-like"/>
    <property type="match status" value="1"/>
</dbReference>
<dbReference type="Proteomes" id="UP000287188">
    <property type="component" value="Unassembled WGS sequence"/>
</dbReference>
<keyword evidence="2" id="KW-0804">Transcription</keyword>
<proteinExistence type="predicted"/>
<evidence type="ECO:0000313" key="5">
    <source>
        <dbReference type="Proteomes" id="UP000287188"/>
    </source>
</evidence>
<dbReference type="AlphaFoldDB" id="A0A402AFR0"/>
<reference evidence="5" key="1">
    <citation type="submission" date="2018-12" db="EMBL/GenBank/DDBJ databases">
        <title>Tengunoibacter tsumagoiensis gen. nov., sp. nov., Dictyobacter kobayashii sp. nov., D. alpinus sp. nov., and D. joshuensis sp. nov. and description of Dictyobacteraceae fam. nov. within the order Ktedonobacterales isolated from Tengu-no-mugimeshi.</title>
        <authorList>
            <person name="Wang C.M."/>
            <person name="Zheng Y."/>
            <person name="Sakai Y."/>
            <person name="Toyoda A."/>
            <person name="Minakuchi Y."/>
            <person name="Abe K."/>
            <person name="Yokota A."/>
            <person name="Yabe S."/>
        </authorList>
    </citation>
    <scope>NUCLEOTIDE SEQUENCE [LARGE SCALE GENOMIC DNA]</scope>
    <source>
        <strain evidence="5">Uno11</strain>
    </source>
</reference>
<dbReference type="SMART" id="SM01134">
    <property type="entry name" value="DeoRC"/>
    <property type="match status" value="1"/>
</dbReference>
<dbReference type="SUPFAM" id="SSF46785">
    <property type="entry name" value="Winged helix' DNA-binding domain"/>
    <property type="match status" value="1"/>
</dbReference>
<dbReference type="PANTHER" id="PTHR30363:SF44">
    <property type="entry name" value="AGA OPERON TRANSCRIPTIONAL REPRESSOR-RELATED"/>
    <property type="match status" value="1"/>
</dbReference>
<accession>A0A402AFR0</accession>
<dbReference type="OrthoDB" id="9797223at2"/>
<dbReference type="PRINTS" id="PR00037">
    <property type="entry name" value="HTHLACR"/>
</dbReference>
<dbReference type="InterPro" id="IPR001034">
    <property type="entry name" value="DeoR_HTH"/>
</dbReference>
<gene>
    <name evidence="4" type="ORF">KDK_17600</name>
</gene>
<keyword evidence="5" id="KW-1185">Reference proteome</keyword>
<comment type="caution">
    <text evidence="4">The sequence shown here is derived from an EMBL/GenBank/DDBJ whole genome shotgun (WGS) entry which is preliminary data.</text>
</comment>
<dbReference type="Gene3D" id="3.40.50.1360">
    <property type="match status" value="1"/>
</dbReference>
<dbReference type="InterPro" id="IPR014036">
    <property type="entry name" value="DeoR-like_C"/>
</dbReference>
<evidence type="ECO:0000256" key="2">
    <source>
        <dbReference type="ARBA" id="ARBA00023163"/>
    </source>
</evidence>
<dbReference type="RefSeq" id="WP_126549565.1">
    <property type="nucleotide sequence ID" value="NZ_BIFS01000001.1"/>
</dbReference>
<dbReference type="PANTHER" id="PTHR30363">
    <property type="entry name" value="HTH-TYPE TRANSCRIPTIONAL REGULATOR SRLR-RELATED"/>
    <property type="match status" value="1"/>
</dbReference>
<dbReference type="EMBL" id="BIFS01000001">
    <property type="protein sequence ID" value="GCE17960.1"/>
    <property type="molecule type" value="Genomic_DNA"/>
</dbReference>
<dbReference type="PROSITE" id="PS51000">
    <property type="entry name" value="HTH_DEOR_2"/>
    <property type="match status" value="1"/>
</dbReference>
<name>A0A402AFR0_9CHLR</name>
<organism evidence="4 5">
    <name type="scientific">Dictyobacter kobayashii</name>
    <dbReference type="NCBI Taxonomy" id="2014872"/>
    <lineage>
        <taxon>Bacteria</taxon>
        <taxon>Bacillati</taxon>
        <taxon>Chloroflexota</taxon>
        <taxon>Ktedonobacteria</taxon>
        <taxon>Ktedonobacterales</taxon>
        <taxon>Dictyobacteraceae</taxon>
        <taxon>Dictyobacter</taxon>
    </lineage>
</organism>
<sequence>MSDATKRTDFILQELMANGRVLAEDLSQRLQVNSSTIRRDLEKLERQNLLRRVHGGAVPLDALSYSTYAEELTFQKNMGKLVDEKNRIAAAALRYIQPGDTLALSPGTTTTHLARYIRRAQIANLTVVTNAVNIAMELAQVPGLTLTLTGGFLLPDFFALVGPMAEQSLSQMFVAKAFIGVTGFSPTYGLTGPNQLEALTHKMTIERAQQTIVLADHTKLGKVALHAIAPISVVHTLITDTEIPTNILQELKETEVKVILAQ</sequence>
<dbReference type="Pfam" id="PF00455">
    <property type="entry name" value="DeoRC"/>
    <property type="match status" value="1"/>
</dbReference>
<feature type="domain" description="HTH deoR-type" evidence="3">
    <location>
        <begin position="4"/>
        <end position="59"/>
    </location>
</feature>
<dbReference type="InterPro" id="IPR050313">
    <property type="entry name" value="Carb_Metab_HTH_regulators"/>
</dbReference>
<keyword evidence="1" id="KW-0805">Transcription regulation</keyword>
<protein>
    <submittedName>
        <fullName evidence="4">GntR family transcriptional regulator</fullName>
    </submittedName>
</protein>
<dbReference type="InterPro" id="IPR036388">
    <property type="entry name" value="WH-like_DNA-bd_sf"/>
</dbReference>
<dbReference type="SMART" id="SM00420">
    <property type="entry name" value="HTH_DEOR"/>
    <property type="match status" value="1"/>
</dbReference>
<dbReference type="InterPro" id="IPR036390">
    <property type="entry name" value="WH_DNA-bd_sf"/>
</dbReference>
<evidence type="ECO:0000259" key="3">
    <source>
        <dbReference type="PROSITE" id="PS51000"/>
    </source>
</evidence>